<sequence length="84" mass="9053">MQHLLVSLIVAAAAGYAAWQLMPRMLRRWLIARMMILVPSCSAWLADLAVNAENSGCRSCKGCAAGLQTAASQDRAGIDVHRRG</sequence>
<organism evidence="1 2">
    <name type="scientific">Steroidobacter denitrificans</name>
    <dbReference type="NCBI Taxonomy" id="465721"/>
    <lineage>
        <taxon>Bacteria</taxon>
        <taxon>Pseudomonadati</taxon>
        <taxon>Pseudomonadota</taxon>
        <taxon>Gammaproteobacteria</taxon>
        <taxon>Steroidobacterales</taxon>
        <taxon>Steroidobacteraceae</taxon>
        <taxon>Steroidobacter</taxon>
    </lineage>
</organism>
<dbReference type="Proteomes" id="UP000070250">
    <property type="component" value="Chromosome"/>
</dbReference>
<keyword evidence="2" id="KW-1185">Reference proteome</keyword>
<gene>
    <name evidence="1" type="ORF">ACG33_09160</name>
</gene>
<accession>A0A127FC98</accession>
<dbReference type="KEGG" id="sdf:ACG33_09160"/>
<evidence type="ECO:0000313" key="1">
    <source>
        <dbReference type="EMBL" id="AMN47260.1"/>
    </source>
</evidence>
<evidence type="ECO:0000313" key="2">
    <source>
        <dbReference type="Proteomes" id="UP000070250"/>
    </source>
</evidence>
<proteinExistence type="predicted"/>
<name>A0A127FC98_STEDE</name>
<protein>
    <submittedName>
        <fullName evidence="1">Uncharacterized protein</fullName>
    </submittedName>
</protein>
<dbReference type="AlphaFoldDB" id="A0A127FC98"/>
<dbReference type="STRING" id="465721.ACG33_09160"/>
<dbReference type="EMBL" id="CP011971">
    <property type="protein sequence ID" value="AMN47260.1"/>
    <property type="molecule type" value="Genomic_DNA"/>
</dbReference>
<reference evidence="1 2" key="1">
    <citation type="submission" date="2015-06" db="EMBL/GenBank/DDBJ databases">
        <title>A Comprehensive Approach to Explore the Metabolic and Phylogenetic Diversity of Bacterial Steroid Degradation in the Environment: Testosterone as an Example.</title>
        <authorList>
            <person name="Yang F.-C."/>
            <person name="Chen Y.-L."/>
            <person name="Yu C.-P."/>
            <person name="Tang S.-L."/>
            <person name="Wang P.-H."/>
            <person name="Ismail W."/>
            <person name="Wang C.-H."/>
            <person name="Yang C.-Y."/>
            <person name="Chiang Y.-R."/>
        </authorList>
    </citation>
    <scope>NUCLEOTIDE SEQUENCE [LARGE SCALE GENOMIC DNA]</scope>
    <source>
        <strain evidence="1 2">DSM 18526</strain>
    </source>
</reference>
<dbReference type="RefSeq" id="WP_066920573.1">
    <property type="nucleotide sequence ID" value="NZ_CP011971.1"/>
</dbReference>